<evidence type="ECO:0000313" key="2">
    <source>
        <dbReference type="EMBL" id="SDE20168.1"/>
    </source>
</evidence>
<dbReference type="Proteomes" id="UP000199412">
    <property type="component" value="Unassembled WGS sequence"/>
</dbReference>
<evidence type="ECO:0000256" key="1">
    <source>
        <dbReference type="SAM" id="Phobius"/>
    </source>
</evidence>
<evidence type="ECO:0000313" key="3">
    <source>
        <dbReference type="Proteomes" id="UP000199412"/>
    </source>
</evidence>
<reference evidence="2 3" key="1">
    <citation type="submission" date="2016-10" db="EMBL/GenBank/DDBJ databases">
        <authorList>
            <person name="de Groot N.N."/>
        </authorList>
    </citation>
    <scope>NUCLEOTIDE SEQUENCE [LARGE SCALE GENOMIC DNA]</scope>
    <source>
        <strain evidence="2 3">ATCC 700224</strain>
    </source>
</reference>
<sequence length="31" mass="3564">MEGAMFIQNEITRYIYIVYIVMAGVSLYAGF</sequence>
<keyword evidence="1" id="KW-0472">Membrane</keyword>
<feature type="transmembrane region" description="Helical" evidence="1">
    <location>
        <begin position="12"/>
        <end position="30"/>
    </location>
</feature>
<accession>A0A1G7AZ53</accession>
<gene>
    <name evidence="2" type="ORF">SAMN05421720_104156</name>
</gene>
<keyword evidence="3" id="KW-1185">Reference proteome</keyword>
<name>A0A1G7AZ53_9PROT</name>
<organism evidence="2 3">
    <name type="scientific">Rhodospira trueperi</name>
    <dbReference type="NCBI Taxonomy" id="69960"/>
    <lineage>
        <taxon>Bacteria</taxon>
        <taxon>Pseudomonadati</taxon>
        <taxon>Pseudomonadota</taxon>
        <taxon>Alphaproteobacteria</taxon>
        <taxon>Rhodospirillales</taxon>
        <taxon>Rhodospirillaceae</taxon>
        <taxon>Rhodospira</taxon>
    </lineage>
</organism>
<proteinExistence type="predicted"/>
<keyword evidence="1" id="KW-1133">Transmembrane helix</keyword>
<dbReference type="EMBL" id="FNAP01000004">
    <property type="protein sequence ID" value="SDE20168.1"/>
    <property type="molecule type" value="Genomic_DNA"/>
</dbReference>
<dbReference type="AlphaFoldDB" id="A0A1G7AZ53"/>
<protein>
    <submittedName>
        <fullName evidence="2">Uncharacterized protein</fullName>
    </submittedName>
</protein>
<keyword evidence="1" id="KW-0812">Transmembrane</keyword>